<comment type="caution">
    <text evidence="7">The sequence shown here is derived from an EMBL/GenBank/DDBJ whole genome shotgun (WGS) entry which is preliminary data.</text>
</comment>
<protein>
    <recommendedName>
        <fullName evidence="6">RDD domain-containing protein</fullName>
    </recommendedName>
</protein>
<dbReference type="EMBL" id="JARQZJ010000122">
    <property type="protein sequence ID" value="KAK9889278.1"/>
    <property type="molecule type" value="Genomic_DNA"/>
</dbReference>
<evidence type="ECO:0000256" key="1">
    <source>
        <dbReference type="ARBA" id="ARBA00004141"/>
    </source>
</evidence>
<evidence type="ECO:0000259" key="6">
    <source>
        <dbReference type="Pfam" id="PF06271"/>
    </source>
</evidence>
<feature type="transmembrane region" description="Helical" evidence="5">
    <location>
        <begin position="97"/>
        <end position="119"/>
    </location>
</feature>
<feature type="transmembrane region" description="Helical" evidence="5">
    <location>
        <begin position="223"/>
        <end position="244"/>
    </location>
</feature>
<keyword evidence="4 5" id="KW-0472">Membrane</keyword>
<evidence type="ECO:0000256" key="5">
    <source>
        <dbReference type="SAM" id="Phobius"/>
    </source>
</evidence>
<dbReference type="PANTHER" id="PTHR13659:SF5">
    <property type="entry name" value="PROTEIN FAM8A1"/>
    <property type="match status" value="1"/>
</dbReference>
<dbReference type="GO" id="GO:0016020">
    <property type="term" value="C:membrane"/>
    <property type="evidence" value="ECO:0007669"/>
    <property type="project" value="UniProtKB-SubCell"/>
</dbReference>
<keyword evidence="8" id="KW-1185">Reference proteome</keyword>
<dbReference type="InterPro" id="IPR010432">
    <property type="entry name" value="RDD"/>
</dbReference>
<evidence type="ECO:0000256" key="2">
    <source>
        <dbReference type="ARBA" id="ARBA00022692"/>
    </source>
</evidence>
<sequence>MEHTTSNNDPQINREEYISSLHQWLDNARLCIILDYSRQFTLCSGLSNSPYSPRSNPFLDSYRFYQNRQEVLNVNATNPTFLPGTYEFIIPPMWKRFVAEILDFSILFMIKLLLTFIAVETFNFVTVENYGFDTIEKYFQNPRMAMQMSIEILCLEILHRFIVCCYEVYWLRGSSCATPGKRYMGLIVIQVETVAPAPGLIENKVRVNPCSTLGFQHAVTRAVLKNIFVGFMLPVFFTMSIFRFNRTGYDIVSKSLVVEYDPNMHPID</sequence>
<organism evidence="7 8">
    <name type="scientific">Henosepilachna vigintioctopunctata</name>
    <dbReference type="NCBI Taxonomy" id="420089"/>
    <lineage>
        <taxon>Eukaryota</taxon>
        <taxon>Metazoa</taxon>
        <taxon>Ecdysozoa</taxon>
        <taxon>Arthropoda</taxon>
        <taxon>Hexapoda</taxon>
        <taxon>Insecta</taxon>
        <taxon>Pterygota</taxon>
        <taxon>Neoptera</taxon>
        <taxon>Endopterygota</taxon>
        <taxon>Coleoptera</taxon>
        <taxon>Polyphaga</taxon>
        <taxon>Cucujiformia</taxon>
        <taxon>Coccinelloidea</taxon>
        <taxon>Coccinellidae</taxon>
        <taxon>Epilachninae</taxon>
        <taxon>Epilachnini</taxon>
        <taxon>Henosepilachna</taxon>
    </lineage>
</organism>
<evidence type="ECO:0000256" key="3">
    <source>
        <dbReference type="ARBA" id="ARBA00022989"/>
    </source>
</evidence>
<evidence type="ECO:0000313" key="8">
    <source>
        <dbReference type="Proteomes" id="UP001431783"/>
    </source>
</evidence>
<dbReference type="Pfam" id="PF06271">
    <property type="entry name" value="RDD"/>
    <property type="match status" value="1"/>
</dbReference>
<dbReference type="PANTHER" id="PTHR13659">
    <property type="entry name" value="AUTOSOMAL HIGHLY CONSERVED PROTEIN"/>
    <property type="match status" value="1"/>
</dbReference>
<evidence type="ECO:0000256" key="4">
    <source>
        <dbReference type="ARBA" id="ARBA00023136"/>
    </source>
</evidence>
<keyword evidence="3 5" id="KW-1133">Transmembrane helix</keyword>
<dbReference type="InterPro" id="IPR039871">
    <property type="entry name" value="FAM8A1"/>
</dbReference>
<dbReference type="AlphaFoldDB" id="A0AAW1VAE1"/>
<gene>
    <name evidence="7" type="ORF">WA026_004557</name>
</gene>
<comment type="subcellular location">
    <subcellularLocation>
        <location evidence="1">Membrane</location>
        <topology evidence="1">Multi-pass membrane protein</topology>
    </subcellularLocation>
</comment>
<feature type="domain" description="RDD" evidence="6">
    <location>
        <begin position="91"/>
        <end position="193"/>
    </location>
</feature>
<accession>A0AAW1VAE1</accession>
<keyword evidence="2 5" id="KW-0812">Transmembrane</keyword>
<reference evidence="7 8" key="1">
    <citation type="submission" date="2023-03" db="EMBL/GenBank/DDBJ databases">
        <title>Genome insight into feeding habits of ladybird beetles.</title>
        <authorList>
            <person name="Li H.-S."/>
            <person name="Huang Y.-H."/>
            <person name="Pang H."/>
        </authorList>
    </citation>
    <scope>NUCLEOTIDE SEQUENCE [LARGE SCALE GENOMIC DNA]</scope>
    <source>
        <strain evidence="7">SYSU_2023b</strain>
        <tissue evidence="7">Whole body</tissue>
    </source>
</reference>
<name>A0AAW1VAE1_9CUCU</name>
<dbReference type="Proteomes" id="UP001431783">
    <property type="component" value="Unassembled WGS sequence"/>
</dbReference>
<evidence type="ECO:0000313" key="7">
    <source>
        <dbReference type="EMBL" id="KAK9889278.1"/>
    </source>
</evidence>
<proteinExistence type="predicted"/>